<keyword evidence="7" id="KW-0406">Ion transport</keyword>
<dbReference type="PANTHER" id="PTHR46480">
    <property type="entry name" value="F20B24.22"/>
    <property type="match status" value="1"/>
</dbReference>
<dbReference type="InterPro" id="IPR027359">
    <property type="entry name" value="Volt_channel_dom_sf"/>
</dbReference>
<evidence type="ECO:0000256" key="12">
    <source>
        <dbReference type="SAM" id="Phobius"/>
    </source>
</evidence>
<evidence type="ECO:0000256" key="3">
    <source>
        <dbReference type="ARBA" id="ARBA00022475"/>
    </source>
</evidence>
<evidence type="ECO:0000313" key="13">
    <source>
        <dbReference type="EMBL" id="PVD34120.1"/>
    </source>
</evidence>
<evidence type="ECO:0000256" key="4">
    <source>
        <dbReference type="ARBA" id="ARBA00022692"/>
    </source>
</evidence>
<dbReference type="Gene3D" id="1.20.120.350">
    <property type="entry name" value="Voltage-gated potassium channels. Chain C"/>
    <property type="match status" value="1"/>
</dbReference>
<feature type="transmembrane region" description="Helical" evidence="12">
    <location>
        <begin position="74"/>
        <end position="91"/>
    </location>
</feature>
<dbReference type="GO" id="GO:0005886">
    <property type="term" value="C:plasma membrane"/>
    <property type="evidence" value="ECO:0007669"/>
    <property type="project" value="UniProtKB-SubCell"/>
</dbReference>
<evidence type="ECO:0000256" key="6">
    <source>
        <dbReference type="ARBA" id="ARBA00022989"/>
    </source>
</evidence>
<evidence type="ECO:0000256" key="1">
    <source>
        <dbReference type="ARBA" id="ARBA00004651"/>
    </source>
</evidence>
<evidence type="ECO:0000256" key="2">
    <source>
        <dbReference type="ARBA" id="ARBA00022448"/>
    </source>
</evidence>
<sequence>MGVAYAEYSTTAGQNLPDRGHGQYPDQQRHHSAETLIAHKLHYASLAVVSVLLVEVALKMMCSGSHFVKRKIEVFDAVIILASFVVDLVFIKGVPVFVVDESIFILAFLLPWRVIRVVNSLVVAVIDHEHVKLRLLYSRKKKLDKTVETLKNEVDELKGLLQDVRSLCLKEGLESWKIDNLLGKFAPRRRKDSKFYALVKLVMSTASVTDDRDSISSSSIENDIRAIANRDSVLNINDCSTSNDNTISSFNFLNVQGNYDIRSVASDVESYKDGYSSHSASPSPVVSPEISPCPSPNVFLRVPGGPSVFRFDDTQSMMSDELASRPSTPNILLTAPSTENTCDIEAMAETSLNSAPDGRTLGVGKEGVRSGSGGGARNETKTLKKGKAAKLHTPPSTPFLTVPNSHGRGHKPRISDSHSLTDLQFASRMPSRRSSCLSLNAEARGRRQKSPRRVNFDLS</sequence>
<feature type="region of interest" description="Disordered" evidence="11">
    <location>
        <begin position="440"/>
        <end position="459"/>
    </location>
</feature>
<evidence type="ECO:0000256" key="11">
    <source>
        <dbReference type="SAM" id="MobiDB-lite"/>
    </source>
</evidence>
<evidence type="ECO:0000256" key="9">
    <source>
        <dbReference type="ARBA" id="ARBA00023303"/>
    </source>
</evidence>
<dbReference type="GO" id="GO:0034702">
    <property type="term" value="C:monoatomic ion channel complex"/>
    <property type="evidence" value="ECO:0007669"/>
    <property type="project" value="UniProtKB-KW"/>
</dbReference>
<evidence type="ECO:0000256" key="10">
    <source>
        <dbReference type="SAM" id="Coils"/>
    </source>
</evidence>
<keyword evidence="2" id="KW-0813">Transport</keyword>
<evidence type="ECO:0008006" key="15">
    <source>
        <dbReference type="Google" id="ProtNLM"/>
    </source>
</evidence>
<protein>
    <recommendedName>
        <fullName evidence="15">Voltage-gated hydrogen channel 1</fullName>
    </recommendedName>
</protein>
<dbReference type="GO" id="GO:0030171">
    <property type="term" value="F:voltage-gated proton channel activity"/>
    <property type="evidence" value="ECO:0007669"/>
    <property type="project" value="InterPro"/>
</dbReference>
<keyword evidence="8 12" id="KW-0472">Membrane</keyword>
<evidence type="ECO:0000256" key="8">
    <source>
        <dbReference type="ARBA" id="ARBA00023136"/>
    </source>
</evidence>
<dbReference type="AlphaFoldDB" id="A0A2T7PL32"/>
<dbReference type="InterPro" id="IPR031846">
    <property type="entry name" value="Hvcn1"/>
</dbReference>
<keyword evidence="14" id="KW-1185">Reference proteome</keyword>
<feature type="region of interest" description="Disordered" evidence="11">
    <location>
        <begin position="353"/>
        <end position="418"/>
    </location>
</feature>
<dbReference type="OrthoDB" id="427456at2759"/>
<keyword evidence="5" id="KW-0851">Voltage-gated channel</keyword>
<gene>
    <name evidence="13" type="ORF">C0Q70_05383</name>
</gene>
<evidence type="ECO:0000256" key="5">
    <source>
        <dbReference type="ARBA" id="ARBA00022882"/>
    </source>
</evidence>
<feature type="coiled-coil region" evidence="10">
    <location>
        <begin position="133"/>
        <end position="167"/>
    </location>
</feature>
<keyword evidence="4 12" id="KW-0812">Transmembrane</keyword>
<keyword evidence="6 12" id="KW-1133">Transmembrane helix</keyword>
<proteinExistence type="predicted"/>
<evidence type="ECO:0000313" key="14">
    <source>
        <dbReference type="Proteomes" id="UP000245119"/>
    </source>
</evidence>
<keyword evidence="3" id="KW-1003">Cell membrane</keyword>
<dbReference type="OMA" id="KVFCAGS"/>
<dbReference type="EMBL" id="PZQS01000003">
    <property type="protein sequence ID" value="PVD34120.1"/>
    <property type="molecule type" value="Genomic_DNA"/>
</dbReference>
<comment type="caution">
    <text evidence="13">The sequence shown here is derived from an EMBL/GenBank/DDBJ whole genome shotgun (WGS) entry which is preliminary data.</text>
</comment>
<comment type="subcellular location">
    <subcellularLocation>
        <location evidence="1">Cell membrane</location>
        <topology evidence="1">Multi-pass membrane protein</topology>
    </subcellularLocation>
</comment>
<keyword evidence="9" id="KW-0407">Ion channel</keyword>
<reference evidence="13 14" key="1">
    <citation type="submission" date="2018-04" db="EMBL/GenBank/DDBJ databases">
        <title>The genome of golden apple snail Pomacea canaliculata provides insight into stress tolerance and invasive adaptation.</title>
        <authorList>
            <person name="Liu C."/>
            <person name="Liu B."/>
            <person name="Ren Y."/>
            <person name="Zhang Y."/>
            <person name="Wang H."/>
            <person name="Li S."/>
            <person name="Jiang F."/>
            <person name="Yin L."/>
            <person name="Zhang G."/>
            <person name="Qian W."/>
            <person name="Fan W."/>
        </authorList>
    </citation>
    <scope>NUCLEOTIDE SEQUENCE [LARGE SCALE GENOMIC DNA]</scope>
    <source>
        <strain evidence="13">SZHN2017</strain>
        <tissue evidence="13">Muscle</tissue>
    </source>
</reference>
<dbReference type="Proteomes" id="UP000245119">
    <property type="component" value="Linkage Group LG3"/>
</dbReference>
<dbReference type="PANTHER" id="PTHR46480:SF1">
    <property type="entry name" value="VOLTAGE-GATED HYDROGEN CHANNEL 1"/>
    <property type="match status" value="1"/>
</dbReference>
<name>A0A2T7PL32_POMCA</name>
<accession>A0A2T7PL32</accession>
<keyword evidence="10" id="KW-0175">Coiled coil</keyword>
<evidence type="ECO:0000256" key="7">
    <source>
        <dbReference type="ARBA" id="ARBA00023065"/>
    </source>
</evidence>
<organism evidence="13 14">
    <name type="scientific">Pomacea canaliculata</name>
    <name type="common">Golden apple snail</name>
    <dbReference type="NCBI Taxonomy" id="400727"/>
    <lineage>
        <taxon>Eukaryota</taxon>
        <taxon>Metazoa</taxon>
        <taxon>Spiralia</taxon>
        <taxon>Lophotrochozoa</taxon>
        <taxon>Mollusca</taxon>
        <taxon>Gastropoda</taxon>
        <taxon>Caenogastropoda</taxon>
        <taxon>Architaenioglossa</taxon>
        <taxon>Ampullarioidea</taxon>
        <taxon>Ampullariidae</taxon>
        <taxon>Pomacea</taxon>
    </lineage>
</organism>